<reference evidence="3" key="2">
    <citation type="submission" date="2013-04" db="UniProtKB">
        <authorList>
            <consortium name="EnsemblPlants"/>
        </authorList>
    </citation>
    <scope>IDENTIFICATION</scope>
</reference>
<reference evidence="3" key="1">
    <citation type="journal article" date="2013" name="Nat. Commun.">
        <title>Whole-genome sequencing of Oryza brachyantha reveals mechanisms underlying Oryza genome evolution.</title>
        <authorList>
            <person name="Chen J."/>
            <person name="Huang Q."/>
            <person name="Gao D."/>
            <person name="Wang J."/>
            <person name="Lang Y."/>
            <person name="Liu T."/>
            <person name="Li B."/>
            <person name="Bai Z."/>
            <person name="Luis Goicoechea J."/>
            <person name="Liang C."/>
            <person name="Chen C."/>
            <person name="Zhang W."/>
            <person name="Sun S."/>
            <person name="Liao Y."/>
            <person name="Zhang X."/>
            <person name="Yang L."/>
            <person name="Song C."/>
            <person name="Wang M."/>
            <person name="Shi J."/>
            <person name="Liu G."/>
            <person name="Liu J."/>
            <person name="Zhou H."/>
            <person name="Zhou W."/>
            <person name="Yu Q."/>
            <person name="An N."/>
            <person name="Chen Y."/>
            <person name="Cai Q."/>
            <person name="Wang B."/>
            <person name="Liu B."/>
            <person name="Min J."/>
            <person name="Huang Y."/>
            <person name="Wu H."/>
            <person name="Li Z."/>
            <person name="Zhang Y."/>
            <person name="Yin Y."/>
            <person name="Song W."/>
            <person name="Jiang J."/>
            <person name="Jackson S.A."/>
            <person name="Wing R.A."/>
            <person name="Wang J."/>
            <person name="Chen M."/>
        </authorList>
    </citation>
    <scope>NUCLEOTIDE SEQUENCE [LARGE SCALE GENOMIC DNA]</scope>
    <source>
        <strain evidence="3">cv. IRGC 101232</strain>
    </source>
</reference>
<name>J3MSJ4_ORYBR</name>
<evidence type="ECO:0000256" key="1">
    <source>
        <dbReference type="SAM" id="MobiDB-lite"/>
    </source>
</evidence>
<feature type="region of interest" description="Disordered" evidence="1">
    <location>
        <begin position="1"/>
        <end position="44"/>
    </location>
</feature>
<proteinExistence type="predicted"/>
<keyword evidence="2" id="KW-1133">Transmembrane helix</keyword>
<keyword evidence="2" id="KW-0472">Membrane</keyword>
<evidence type="ECO:0000256" key="2">
    <source>
        <dbReference type="SAM" id="Phobius"/>
    </source>
</evidence>
<feature type="compositionally biased region" description="Basic residues" evidence="1">
    <location>
        <begin position="27"/>
        <end position="37"/>
    </location>
</feature>
<dbReference type="Gramene" id="OB08G20730.1">
    <property type="protein sequence ID" value="OB08G20730.1"/>
    <property type="gene ID" value="OB08G20730"/>
</dbReference>
<protein>
    <submittedName>
        <fullName evidence="3">Uncharacterized protein</fullName>
    </submittedName>
</protein>
<dbReference type="AlphaFoldDB" id="J3MSJ4"/>
<dbReference type="HOGENOM" id="CLU_2256977_0_0_1"/>
<dbReference type="Proteomes" id="UP000006038">
    <property type="component" value="Chromosome 8"/>
</dbReference>
<organism evidence="3">
    <name type="scientific">Oryza brachyantha</name>
    <name type="common">malo sina</name>
    <dbReference type="NCBI Taxonomy" id="4533"/>
    <lineage>
        <taxon>Eukaryota</taxon>
        <taxon>Viridiplantae</taxon>
        <taxon>Streptophyta</taxon>
        <taxon>Embryophyta</taxon>
        <taxon>Tracheophyta</taxon>
        <taxon>Spermatophyta</taxon>
        <taxon>Magnoliopsida</taxon>
        <taxon>Liliopsida</taxon>
        <taxon>Poales</taxon>
        <taxon>Poaceae</taxon>
        <taxon>BOP clade</taxon>
        <taxon>Oryzoideae</taxon>
        <taxon>Oryzeae</taxon>
        <taxon>Oryzinae</taxon>
        <taxon>Oryza</taxon>
    </lineage>
</organism>
<evidence type="ECO:0000313" key="4">
    <source>
        <dbReference type="Proteomes" id="UP000006038"/>
    </source>
</evidence>
<keyword evidence="4" id="KW-1185">Reference proteome</keyword>
<evidence type="ECO:0000313" key="3">
    <source>
        <dbReference type="EnsemblPlants" id="OB08G20730.1"/>
    </source>
</evidence>
<feature type="transmembrane region" description="Helical" evidence="2">
    <location>
        <begin position="80"/>
        <end position="100"/>
    </location>
</feature>
<feature type="compositionally biased region" description="Low complexity" evidence="1">
    <location>
        <begin position="16"/>
        <end position="26"/>
    </location>
</feature>
<dbReference type="EnsemblPlants" id="OB08G20730.1">
    <property type="protein sequence ID" value="OB08G20730.1"/>
    <property type="gene ID" value="OB08G20730"/>
</dbReference>
<keyword evidence="2" id="KW-0812">Transmembrane</keyword>
<sequence>RWPSPPEEALASAGPSSARARTARSSTTRRRTTRRRAATTPPISEVKQRENLKVSMLVEHWILQIQAKCSSIGIVVDRRILLILAVLLLLIVHMMIKYLLMCTL</sequence>
<accession>J3MSJ4</accession>